<dbReference type="EMBL" id="BMQL01000015">
    <property type="protein sequence ID" value="GGR13110.1"/>
    <property type="molecule type" value="Genomic_DNA"/>
</dbReference>
<sequence>MGTSDGQAPLEVQVRQGQALQRFFVALSQTFALACDVARTSTLVWPGGSITLPARQARQLARLLRAHYLPEICVTRHRIPGGEQIRWDLTDCRGRIISDSALDEDLPAGGVPVMLMARRLWKVSLTNPIADPYHARLQSQSGRRRQATLQAVRRLQALGETVELGQIVRGECDLLPF</sequence>
<proteinExistence type="predicted"/>
<evidence type="ECO:0000313" key="2">
    <source>
        <dbReference type="Proteomes" id="UP000603865"/>
    </source>
</evidence>
<evidence type="ECO:0000313" key="1">
    <source>
        <dbReference type="EMBL" id="GGR13110.1"/>
    </source>
</evidence>
<accession>A0A918CAP7</accession>
<keyword evidence="2" id="KW-1185">Reference proteome</keyword>
<reference evidence="1" key="1">
    <citation type="journal article" date="2014" name="Int. J. Syst. Evol. Microbiol.">
        <title>Complete genome sequence of Corynebacterium casei LMG S-19264T (=DSM 44701T), isolated from a smear-ripened cheese.</title>
        <authorList>
            <consortium name="US DOE Joint Genome Institute (JGI-PGF)"/>
            <person name="Walter F."/>
            <person name="Albersmeier A."/>
            <person name="Kalinowski J."/>
            <person name="Ruckert C."/>
        </authorList>
    </citation>
    <scope>NUCLEOTIDE SEQUENCE</scope>
    <source>
        <strain evidence="1">JCM 31311</strain>
    </source>
</reference>
<comment type="caution">
    <text evidence="1">The sequence shown here is derived from an EMBL/GenBank/DDBJ whole genome shotgun (WGS) entry which is preliminary data.</text>
</comment>
<organism evidence="1 2">
    <name type="scientific">Deinococcus ruber</name>
    <dbReference type="NCBI Taxonomy" id="1848197"/>
    <lineage>
        <taxon>Bacteria</taxon>
        <taxon>Thermotogati</taxon>
        <taxon>Deinococcota</taxon>
        <taxon>Deinococci</taxon>
        <taxon>Deinococcales</taxon>
        <taxon>Deinococcaceae</taxon>
        <taxon>Deinococcus</taxon>
    </lineage>
</organism>
<protein>
    <submittedName>
        <fullName evidence="1">Uncharacterized protein</fullName>
    </submittedName>
</protein>
<dbReference type="Proteomes" id="UP000603865">
    <property type="component" value="Unassembled WGS sequence"/>
</dbReference>
<gene>
    <name evidence="1" type="ORF">GCM10008957_27580</name>
</gene>
<reference evidence="1" key="2">
    <citation type="submission" date="2020-09" db="EMBL/GenBank/DDBJ databases">
        <authorList>
            <person name="Sun Q."/>
            <person name="Ohkuma M."/>
        </authorList>
    </citation>
    <scope>NUCLEOTIDE SEQUENCE</scope>
    <source>
        <strain evidence="1">JCM 31311</strain>
    </source>
</reference>
<dbReference type="AlphaFoldDB" id="A0A918CAP7"/>
<name>A0A918CAP7_9DEIO</name>